<dbReference type="GO" id="GO:0019867">
    <property type="term" value="C:outer membrane"/>
    <property type="evidence" value="ECO:0007669"/>
    <property type="project" value="InterPro"/>
</dbReference>
<protein>
    <submittedName>
        <fullName evidence="9">Outer membrane protein assembly factor YaeT</fullName>
    </submittedName>
</protein>
<evidence type="ECO:0000256" key="1">
    <source>
        <dbReference type="ARBA" id="ARBA00004370"/>
    </source>
</evidence>
<dbReference type="InterPro" id="IPR000184">
    <property type="entry name" value="Bac_surfAg_D15"/>
</dbReference>
<dbReference type="AlphaFoldDB" id="A0A3B0SS00"/>
<comment type="subcellular location">
    <subcellularLocation>
        <location evidence="1">Membrane</location>
    </subcellularLocation>
</comment>
<dbReference type="InterPro" id="IPR034746">
    <property type="entry name" value="POTRA"/>
</dbReference>
<organism evidence="9">
    <name type="scientific">hydrothermal vent metagenome</name>
    <dbReference type="NCBI Taxonomy" id="652676"/>
    <lineage>
        <taxon>unclassified sequences</taxon>
        <taxon>metagenomes</taxon>
        <taxon>ecological metagenomes</taxon>
    </lineage>
</organism>
<dbReference type="Gene3D" id="2.40.160.50">
    <property type="entry name" value="membrane protein fhac: a member of the omp85/tpsb transporter family"/>
    <property type="match status" value="1"/>
</dbReference>
<evidence type="ECO:0000256" key="5">
    <source>
        <dbReference type="ARBA" id="ARBA00022737"/>
    </source>
</evidence>
<gene>
    <name evidence="9" type="ORF">MNBD_ALPHA01-2244</name>
</gene>
<evidence type="ECO:0000256" key="7">
    <source>
        <dbReference type="ARBA" id="ARBA00023237"/>
    </source>
</evidence>
<feature type="domain" description="POTRA" evidence="8">
    <location>
        <begin position="362"/>
        <end position="435"/>
    </location>
</feature>
<keyword evidence="2" id="KW-1134">Transmembrane beta strand</keyword>
<sequence>MLNRICKTSIIWSFLVVSVLGGLSLGMAGANAQQSAYGDRDIISDIVVQGNQRIEADTVKSYIFVRKGDVYNEKEVDRSLKSLFNTGLFSDVKIGRSGKILVIEIAENPIINRIVFEGNKYKKSDKLYEEIHLRPRIVFSRSKVRADVQRLLEIYRRGGRFAASIEPKVIQLDQNRVNLVFEITEGPKSSIGKINFMGNSIYNNDDLRAILRSRESRWWRFLTSDDTYDPDRTEYDKTLLRDFYRSKGYADFRITSAVTELAPNKEDFFINYTVEEGVLYHFGEIKVESKIPDLDSDILSLLVFTREGNLYNSELIDQTVEYLTDVAGLKGYAFVNVRPRIRRDREKRTVNITYIVNKAPRVYVERIDIIGNVRTHDRVIRREMRLVEGDSYNSSNMKRSEIRVKSLGFFKEVEIEQIEGTANDKTILEVTVEEQATGELSVGAGFSSRESFLFDFSIRERNLLGRGQDLRFGSRISSRRKELDIGFTEPYFLGRPVVAGVDIYYRDNSFREANFEQVSLGFGLRTAFPITEYIVMSARYNLRQDKIDIPAAFLSSRSPYTTTNIGTFLTSSVGYGISYNNLDNLQKPNRGHRAVLNQDVAGLGGNVKYVRSQASYNYFIPIYGRWIFGAKAEGGHILGLGQDVRINDRFFLGNPRMRGFEQAGIGPRDSLTRDALGGNVFYKGSLEIYVPLGSGARELGIEASLFVDAGALFTIDLPNQLFNPATGLTHSIVGDTPKPRVSAGIGFTWMSPFGPFRVDFAKAIMSDKFDKTEFFQFNIGTRF</sequence>
<dbReference type="InterPro" id="IPR010827">
    <property type="entry name" value="BamA/TamA_POTRA"/>
</dbReference>
<dbReference type="NCBIfam" id="TIGR03303">
    <property type="entry name" value="OM_YaeT"/>
    <property type="match status" value="1"/>
</dbReference>
<evidence type="ECO:0000256" key="2">
    <source>
        <dbReference type="ARBA" id="ARBA00022452"/>
    </source>
</evidence>
<feature type="domain" description="POTRA" evidence="8">
    <location>
        <begin position="109"/>
        <end position="186"/>
    </location>
</feature>
<reference evidence="9" key="1">
    <citation type="submission" date="2018-06" db="EMBL/GenBank/DDBJ databases">
        <authorList>
            <person name="Zhirakovskaya E."/>
        </authorList>
    </citation>
    <scope>NUCLEOTIDE SEQUENCE</scope>
</reference>
<evidence type="ECO:0000256" key="6">
    <source>
        <dbReference type="ARBA" id="ARBA00023136"/>
    </source>
</evidence>
<keyword evidence="7" id="KW-0998">Cell outer membrane</keyword>
<keyword evidence="3" id="KW-0812">Transmembrane</keyword>
<dbReference type="InterPro" id="IPR039910">
    <property type="entry name" value="D15-like"/>
</dbReference>
<proteinExistence type="inferred from homology"/>
<keyword evidence="6" id="KW-0472">Membrane</keyword>
<dbReference type="HAMAP" id="MF_01430">
    <property type="entry name" value="OM_assembly_BamA"/>
    <property type="match status" value="1"/>
</dbReference>
<dbReference type="InterPro" id="IPR023707">
    <property type="entry name" value="OM_assembly_BamA"/>
</dbReference>
<evidence type="ECO:0000259" key="8">
    <source>
        <dbReference type="PROSITE" id="PS51779"/>
    </source>
</evidence>
<evidence type="ECO:0000256" key="3">
    <source>
        <dbReference type="ARBA" id="ARBA00022692"/>
    </source>
</evidence>
<keyword evidence="5" id="KW-0677">Repeat</keyword>
<dbReference type="GO" id="GO:0071709">
    <property type="term" value="P:membrane assembly"/>
    <property type="evidence" value="ECO:0007669"/>
    <property type="project" value="InterPro"/>
</dbReference>
<keyword evidence="4" id="KW-0732">Signal</keyword>
<dbReference type="Pfam" id="PF07244">
    <property type="entry name" value="POTRA"/>
    <property type="match status" value="5"/>
</dbReference>
<dbReference type="PANTHER" id="PTHR12815">
    <property type="entry name" value="SORTING AND ASSEMBLY MACHINERY SAMM50 PROTEIN FAMILY MEMBER"/>
    <property type="match status" value="1"/>
</dbReference>
<accession>A0A3B0SS00</accession>
<evidence type="ECO:0000256" key="4">
    <source>
        <dbReference type="ARBA" id="ARBA00022729"/>
    </source>
</evidence>
<dbReference type="EMBL" id="UOEJ01000203">
    <property type="protein sequence ID" value="VAW05052.1"/>
    <property type="molecule type" value="Genomic_DNA"/>
</dbReference>
<dbReference type="PANTHER" id="PTHR12815:SF23">
    <property type="entry name" value="OUTER MEMBRANE PROTEIN ASSEMBLY FACTOR BAMA"/>
    <property type="match status" value="1"/>
</dbReference>
<feature type="domain" description="POTRA" evidence="8">
    <location>
        <begin position="41"/>
        <end position="108"/>
    </location>
</feature>
<dbReference type="PROSITE" id="PS51779">
    <property type="entry name" value="POTRA"/>
    <property type="match status" value="3"/>
</dbReference>
<name>A0A3B0SS00_9ZZZZ</name>
<dbReference type="Gene3D" id="3.10.20.310">
    <property type="entry name" value="membrane protein fhac"/>
    <property type="match status" value="5"/>
</dbReference>
<evidence type="ECO:0000313" key="9">
    <source>
        <dbReference type="EMBL" id="VAW05052.1"/>
    </source>
</evidence>
<dbReference type="PIRSF" id="PIRSF006076">
    <property type="entry name" value="OM_assembly_OMP85"/>
    <property type="match status" value="1"/>
</dbReference>
<dbReference type="Pfam" id="PF01103">
    <property type="entry name" value="Omp85"/>
    <property type="match status" value="1"/>
</dbReference>